<comment type="caution">
    <text evidence="2">The sequence shown here is derived from an EMBL/GenBank/DDBJ whole genome shotgun (WGS) entry which is preliminary data.</text>
</comment>
<evidence type="ECO:0000256" key="1">
    <source>
        <dbReference type="SAM" id="MobiDB-lite"/>
    </source>
</evidence>
<protein>
    <submittedName>
        <fullName evidence="2">Uncharacterized protein</fullName>
    </submittedName>
</protein>
<accession>A0ABQ9G0Q3</accession>
<proteinExistence type="predicted"/>
<feature type="region of interest" description="Disordered" evidence="1">
    <location>
        <begin position="319"/>
        <end position="338"/>
    </location>
</feature>
<dbReference type="EMBL" id="JARBHB010000017">
    <property type="protein sequence ID" value="KAJ8866065.1"/>
    <property type="molecule type" value="Genomic_DNA"/>
</dbReference>
<sequence length="749" mass="83312">MERRRNERAEETGDLRENPPTNGIVRHDSHMRISGVARPGIEPGSPWWEASHNEVARYTYCPEILPPVAADPHPRLARARRQLEFALAWQSYSRSNETTFISIVLLVRKLCSRNRSPCKRYIAVSVLVKALHYEGNQLRCSQNTNGFPLNCFKSSPPECASLQGGVPKRYSESTVRTVHHLRAFFLTMDQPFLASLDGSPERPPAQGSSSAERERKSRSVHVFPWKGVAPAVFVPVTANGFGELSLWCSFLVVVEFGLHEAEEYPGNDTLGAATGRHSGADGVLGGVGTFSKFLESKKLQTEFLKPLLNFSEGREIYSDGRGEKKKKRRDTLPGWAERNRDEKELAMGHHPRHQEIRECRVHKPTKVLHGVLCITVLFVVGGDVYVMNLATIASVNGKWRRTGNRRVVGTIPHTSRIFLSSPTTKNNSQRSWQPPFELTSPMLARPCRRRRGKRQIPEKARRKLGAIPTCENPVTRPGIEPGSPWVCAESLTEARYRRQDCTPVQCFERRGDETVNAHVSIAPSAPTLLGLKRAEFLQPGDHLNIHRKVSVLRVVQNKGAVSDSGCTALAQARWEETGRSTTANRGFSPCRGPVESSPISPPFPLAIATGSSRDRFTPGRQPAEYSNCFPEYSPAPAYSHAYLSATRCAKTSRPSRSAGLLTSRAEKSCVNYKADLTVERCSDAGRRRHRPSCHMLPCKESCNEMLETNEMQGNGAAVECKGRDKREYPEKIHRVMASLGEAGRALVSG</sequence>
<feature type="compositionally biased region" description="Basic and acidic residues" evidence="1">
    <location>
        <begin position="1"/>
        <end position="17"/>
    </location>
</feature>
<name>A0ABQ9G0Q3_9NEOP</name>
<evidence type="ECO:0000313" key="2">
    <source>
        <dbReference type="EMBL" id="KAJ8866065.1"/>
    </source>
</evidence>
<organism evidence="2 3">
    <name type="scientific">Dryococelus australis</name>
    <dbReference type="NCBI Taxonomy" id="614101"/>
    <lineage>
        <taxon>Eukaryota</taxon>
        <taxon>Metazoa</taxon>
        <taxon>Ecdysozoa</taxon>
        <taxon>Arthropoda</taxon>
        <taxon>Hexapoda</taxon>
        <taxon>Insecta</taxon>
        <taxon>Pterygota</taxon>
        <taxon>Neoptera</taxon>
        <taxon>Polyneoptera</taxon>
        <taxon>Phasmatodea</taxon>
        <taxon>Verophasmatodea</taxon>
        <taxon>Anareolatae</taxon>
        <taxon>Phasmatidae</taxon>
        <taxon>Eurycanthinae</taxon>
        <taxon>Dryococelus</taxon>
    </lineage>
</organism>
<gene>
    <name evidence="2" type="ORF">PR048_033589</name>
</gene>
<keyword evidence="3" id="KW-1185">Reference proteome</keyword>
<reference evidence="2 3" key="1">
    <citation type="submission" date="2023-02" db="EMBL/GenBank/DDBJ databases">
        <title>LHISI_Scaffold_Assembly.</title>
        <authorList>
            <person name="Stuart O.P."/>
            <person name="Cleave R."/>
            <person name="Magrath M.J.L."/>
            <person name="Mikheyev A.S."/>
        </authorList>
    </citation>
    <scope>NUCLEOTIDE SEQUENCE [LARGE SCALE GENOMIC DNA]</scope>
    <source>
        <strain evidence="2">Daus_M_001</strain>
        <tissue evidence="2">Leg muscle</tissue>
    </source>
</reference>
<dbReference type="Proteomes" id="UP001159363">
    <property type="component" value="Chromosome 16"/>
</dbReference>
<feature type="region of interest" description="Disordered" evidence="1">
    <location>
        <begin position="196"/>
        <end position="216"/>
    </location>
</feature>
<feature type="region of interest" description="Disordered" evidence="1">
    <location>
        <begin position="1"/>
        <end position="26"/>
    </location>
</feature>
<evidence type="ECO:0000313" key="3">
    <source>
        <dbReference type="Proteomes" id="UP001159363"/>
    </source>
</evidence>